<evidence type="ECO:0000313" key="1">
    <source>
        <dbReference type="EMBL" id="GFH17947.1"/>
    </source>
</evidence>
<proteinExistence type="predicted"/>
<sequence length="65" mass="7207">MRVDPELWSGSKMGYNLGIAIVPAEEVVPAPDSKCKHVTGYPAGSWLNYVSWSPDSRLLAFTVRR</sequence>
<gene>
    <name evidence="1" type="ORF">HaLaN_14673</name>
</gene>
<evidence type="ECO:0008006" key="3">
    <source>
        <dbReference type="Google" id="ProtNLM"/>
    </source>
</evidence>
<protein>
    <recommendedName>
        <fullName evidence="3">WD_REPEATS_REGION domain-containing protein</fullName>
    </recommendedName>
</protein>
<dbReference type="Proteomes" id="UP000485058">
    <property type="component" value="Unassembled WGS sequence"/>
</dbReference>
<comment type="caution">
    <text evidence="1">The sequence shown here is derived from an EMBL/GenBank/DDBJ whole genome shotgun (WGS) entry which is preliminary data.</text>
</comment>
<organism evidence="1 2">
    <name type="scientific">Haematococcus lacustris</name>
    <name type="common">Green alga</name>
    <name type="synonym">Haematococcus pluvialis</name>
    <dbReference type="NCBI Taxonomy" id="44745"/>
    <lineage>
        <taxon>Eukaryota</taxon>
        <taxon>Viridiplantae</taxon>
        <taxon>Chlorophyta</taxon>
        <taxon>core chlorophytes</taxon>
        <taxon>Chlorophyceae</taxon>
        <taxon>CS clade</taxon>
        <taxon>Chlamydomonadales</taxon>
        <taxon>Haematococcaceae</taxon>
        <taxon>Haematococcus</taxon>
    </lineage>
</organism>
<accession>A0A699Z5N7</accession>
<reference evidence="1 2" key="1">
    <citation type="submission" date="2020-02" db="EMBL/GenBank/DDBJ databases">
        <title>Draft genome sequence of Haematococcus lacustris strain NIES-144.</title>
        <authorList>
            <person name="Morimoto D."/>
            <person name="Nakagawa S."/>
            <person name="Yoshida T."/>
            <person name="Sawayama S."/>
        </authorList>
    </citation>
    <scope>NUCLEOTIDE SEQUENCE [LARGE SCALE GENOMIC DNA]</scope>
    <source>
        <strain evidence="1 2">NIES-144</strain>
    </source>
</reference>
<name>A0A699Z5N7_HAELA</name>
<dbReference type="EMBL" id="BLLF01001226">
    <property type="protein sequence ID" value="GFH17947.1"/>
    <property type="molecule type" value="Genomic_DNA"/>
</dbReference>
<dbReference type="AlphaFoldDB" id="A0A699Z5N7"/>
<keyword evidence="2" id="KW-1185">Reference proteome</keyword>
<evidence type="ECO:0000313" key="2">
    <source>
        <dbReference type="Proteomes" id="UP000485058"/>
    </source>
</evidence>